<organism evidence="1 2">
    <name type="scientific">Sphingomonas swuensis</name>
    <dbReference type="NCBI Taxonomy" id="977800"/>
    <lineage>
        <taxon>Bacteria</taxon>
        <taxon>Pseudomonadati</taxon>
        <taxon>Pseudomonadota</taxon>
        <taxon>Alphaproteobacteria</taxon>
        <taxon>Sphingomonadales</taxon>
        <taxon>Sphingomonadaceae</taxon>
        <taxon>Sphingomonas</taxon>
    </lineage>
</organism>
<comment type="caution">
    <text evidence="1">The sequence shown here is derived from an EMBL/GenBank/DDBJ whole genome shotgun (WGS) entry which is preliminary data.</text>
</comment>
<keyword evidence="2" id="KW-1185">Reference proteome</keyword>
<accession>A0ABP7SRW3</accession>
<dbReference type="EMBL" id="BAABBQ010000001">
    <property type="protein sequence ID" value="GAA4015676.1"/>
    <property type="molecule type" value="Genomic_DNA"/>
</dbReference>
<protein>
    <recommendedName>
        <fullName evidence="3">Thioesterase domain-containing protein</fullName>
    </recommendedName>
</protein>
<gene>
    <name evidence="1" type="ORF">GCM10022280_13080</name>
</gene>
<sequence length="122" mass="13000">MLRREIMRHSVDLHAQPCLVAVEIKYIRPGRMLSAKVEACLSAPERPLQQAFGFRHPAAKPARALKGLLAPADFHLTPPSALRAATSPKGGGAMIRPIQSATSIGQEASGASPCTIGFHLLN</sequence>
<evidence type="ECO:0008006" key="3">
    <source>
        <dbReference type="Google" id="ProtNLM"/>
    </source>
</evidence>
<proteinExistence type="predicted"/>
<name>A0ABP7SRW3_9SPHN</name>
<evidence type="ECO:0000313" key="1">
    <source>
        <dbReference type="EMBL" id="GAA4015676.1"/>
    </source>
</evidence>
<evidence type="ECO:0000313" key="2">
    <source>
        <dbReference type="Proteomes" id="UP001500235"/>
    </source>
</evidence>
<dbReference type="Proteomes" id="UP001500235">
    <property type="component" value="Unassembled WGS sequence"/>
</dbReference>
<reference evidence="2" key="1">
    <citation type="journal article" date="2019" name="Int. J. Syst. Evol. Microbiol.">
        <title>The Global Catalogue of Microorganisms (GCM) 10K type strain sequencing project: providing services to taxonomists for standard genome sequencing and annotation.</title>
        <authorList>
            <consortium name="The Broad Institute Genomics Platform"/>
            <consortium name="The Broad Institute Genome Sequencing Center for Infectious Disease"/>
            <person name="Wu L."/>
            <person name="Ma J."/>
        </authorList>
    </citation>
    <scope>NUCLEOTIDE SEQUENCE [LARGE SCALE GENOMIC DNA]</scope>
    <source>
        <strain evidence="2">JCM 17563</strain>
    </source>
</reference>